<dbReference type="CDD" id="cd09273">
    <property type="entry name" value="RNase_HI_RT_Bel"/>
    <property type="match status" value="1"/>
</dbReference>
<accession>A0A3M0JSJ1</accession>
<evidence type="ECO:0000313" key="8">
    <source>
        <dbReference type="Proteomes" id="UP000269221"/>
    </source>
</evidence>
<feature type="compositionally biased region" description="Polar residues" evidence="3">
    <location>
        <begin position="1187"/>
        <end position="1200"/>
    </location>
</feature>
<dbReference type="InterPro" id="IPR036397">
    <property type="entry name" value="RNaseH_sf"/>
</dbReference>
<evidence type="ECO:0000259" key="6">
    <source>
        <dbReference type="PROSITE" id="PS50994"/>
    </source>
</evidence>
<reference evidence="7 8" key="1">
    <citation type="submission" date="2018-07" db="EMBL/GenBank/DDBJ databases">
        <title>A high quality draft genome assembly of the barn swallow (H. rustica rustica).</title>
        <authorList>
            <person name="Formenti G."/>
            <person name="Chiara M."/>
            <person name="Poveda L."/>
            <person name="Francoijs K.-J."/>
            <person name="Bonisoli-Alquati A."/>
            <person name="Canova L."/>
            <person name="Gianfranceschi L."/>
            <person name="Horner D.S."/>
            <person name="Saino N."/>
        </authorList>
    </citation>
    <scope>NUCLEOTIDE SEQUENCE [LARGE SCALE GENOMIC DNA]</scope>
    <source>
        <strain evidence="7">Chelidonia</strain>
        <tissue evidence="7">Blood</tissue>
    </source>
</reference>
<feature type="domain" description="RNase H type-1" evidence="5">
    <location>
        <begin position="443"/>
        <end position="570"/>
    </location>
</feature>
<dbReference type="InterPro" id="IPR000477">
    <property type="entry name" value="RT_dom"/>
</dbReference>
<dbReference type="Proteomes" id="UP000269221">
    <property type="component" value="Unassembled WGS sequence"/>
</dbReference>
<comment type="similarity">
    <text evidence="1">Belongs to the beta type-B retroviral polymerase family. HERV class-II K(HML-2) pol subfamily.</text>
</comment>
<dbReference type="FunFam" id="3.30.70.270:FF:000020">
    <property type="entry name" value="Transposon Tf2-6 polyprotein-like Protein"/>
    <property type="match status" value="1"/>
</dbReference>
<dbReference type="InterPro" id="IPR046350">
    <property type="entry name" value="Cystatin_sf"/>
</dbReference>
<dbReference type="PROSITE" id="PS50879">
    <property type="entry name" value="RNASE_H_1"/>
    <property type="match status" value="2"/>
</dbReference>
<feature type="domain" description="RNase H type-1" evidence="5">
    <location>
        <begin position="858"/>
        <end position="1006"/>
    </location>
</feature>
<dbReference type="PANTHER" id="PTHR33064:SF36">
    <property type="entry name" value="CCHC-TYPE DOMAIN-CONTAINING PROTEIN"/>
    <property type="match status" value="1"/>
</dbReference>
<dbReference type="SUPFAM" id="SSF54403">
    <property type="entry name" value="Cystatin/monellin"/>
    <property type="match status" value="1"/>
</dbReference>
<dbReference type="Gene3D" id="3.30.420.10">
    <property type="entry name" value="Ribonuclease H-like superfamily/Ribonuclease H"/>
    <property type="match status" value="4"/>
</dbReference>
<dbReference type="Gene3D" id="3.10.450.10">
    <property type="match status" value="1"/>
</dbReference>
<evidence type="ECO:0000256" key="1">
    <source>
        <dbReference type="ARBA" id="ARBA00010879"/>
    </source>
</evidence>
<dbReference type="InterPro" id="IPR043128">
    <property type="entry name" value="Rev_trsase/Diguanyl_cyclase"/>
</dbReference>
<dbReference type="InterPro" id="IPR041577">
    <property type="entry name" value="RT_RNaseH_2"/>
</dbReference>
<sequence length="1475" mass="166509">MGIEQSKEIPKARLLKECQSEFNTPILPVRKHDGSYRIVQDLRAVNKITEDLYPVVANPYTLLTCLTPELTWFTVLDLKDAFFCLPIHEDSQKIFAFEWENPKSGRKSQLTWSVLPQGFKNSPTLFGEQLAKDLESWEAPPEEGKLLQYVDDILIATRTKEACVAWTVSLLNFLGLQGYRVSKKKAQVVKQKVIYLGYEISAGQRTLGQDHKEAICQTPRPQTVKELRTFLGMTGWCRLWIHSYGLLVKPLCGLITNGNRNLQWTKEATQAFHQLKNALMSAPALGLPNVSKTFFLFSHGKQGIALGILAQDLGPSRRAVAYFSKQLDTTAKGWPGCLRAVAAVVLNIQEARKFTLGQKMTVFVSHTVSAVLEVKGGHWLSPQRFLKYQAIMVEQDDVEIVVTTIINPASFLSGNQGEPVHHDCLETIKASYSSCPDLKDTPLDDAETWFTDGSSYVISGKRHAGYAVTTCRKVIESGPLPTDTSAQKAEIIALTRALEIAKGKKLPEQVAIMHIKAHQKVSSELEEGNELADREAKEAAKVREEHQKTHWGIEALYNYLIEKITARNLYSTVIQVTWQCDICLQTKPKNTPKPKLGQIGKGHGPGQQWQIDFSELPRKGGYRYLLVLTDTFSGWPEAFPTRTAKGREVTKVLLQEIEEYTQAIKFLYEKMTEEDNIKWTKEDNDKLEKLKLKLASIPALSLPSLEKPFHLYVNVEKGVAHGVLVQEWGGVKRPVAYLSKMLDPVSHGWPVCIQAIAVTAILVEESSKLTFGSKLIVCTPHAVRNVLNQKGEKWLTDSRMLKYEAILIDSDDLTLEVNKSLNPAQFFYGEPADNLIHNCLEIIQYQTKVQGDLKEQALSEGEIIYVDGSSRCLQGKRMSGYAVVDGENMQTIEKGRLPSNWSAQTCELYAQKKVLEYLAHKKGTIYTDSRYAFGVVHTFGKIWEERGLLNSRGKGLVHERLILEILEALKLPEEIAIVHIKGHQRGVTPEIRGNNLADQEAKDAAENGAEGFMLILTPNEEKLEIPKFSEAEKKELNKIRREQAESEKWKLPDGRQLLNKILARKILEDMHQKTHWGTQALCEHFLRNYGCIGIFGVAKQVTEKCITCQRINKKVLLTTEAVIRTKERGWIHASRIKGPVDEPEWMITSEMGDTELTLKRGLGGCHPQVRHSVPIKDDLEKKHGEQPESNTFFTENTNPPSYKKRQSMETRHILLMIGFIITTQTVVRAIEHPERDAAVQKMLRYAISQHDKSNFHLFPSQIVQVIKAEKQVAGGIKYNIVVKLKQDNKYELVKQTRKDHSEMRGSYRVTVMRMLLTLLMLLNIKAWKMGQPPENVWVTLAKTLRQDNLCLSMGSVSSPLSSCLVGIPFKINEPSPLHPFAGNWPALSTAEKGPAREAWEQWVKLIPKATTDAHKENPVANSESQELDLLVSAKASYSFNFYFQNMASSYKNQSKPPKQNLQVGQLVQLYNKNSF</sequence>
<name>A0A3M0JSJ1_HIRRU</name>
<dbReference type="PANTHER" id="PTHR33064">
    <property type="entry name" value="POL PROTEIN"/>
    <property type="match status" value="1"/>
</dbReference>
<dbReference type="Pfam" id="PF17919">
    <property type="entry name" value="RT_RNaseH_2"/>
    <property type="match status" value="2"/>
</dbReference>
<dbReference type="Pfam" id="PF00031">
    <property type="entry name" value="Cystatin"/>
    <property type="match status" value="1"/>
</dbReference>
<dbReference type="GO" id="GO:0015074">
    <property type="term" value="P:DNA integration"/>
    <property type="evidence" value="ECO:0007669"/>
    <property type="project" value="InterPro"/>
</dbReference>
<comment type="caution">
    <text evidence="7">The sequence shown here is derived from an EMBL/GenBank/DDBJ whole genome shotgun (WGS) entry which is preliminary data.</text>
</comment>
<dbReference type="Gene3D" id="3.10.20.370">
    <property type="match status" value="2"/>
</dbReference>
<dbReference type="PROSITE" id="PS50994">
    <property type="entry name" value="INTEGRASE"/>
    <property type="match status" value="1"/>
</dbReference>
<dbReference type="Pfam" id="PF00078">
    <property type="entry name" value="RVT_1"/>
    <property type="match status" value="1"/>
</dbReference>
<evidence type="ECO:0000259" key="5">
    <source>
        <dbReference type="PROSITE" id="PS50879"/>
    </source>
</evidence>
<evidence type="ECO:0000256" key="2">
    <source>
        <dbReference type="ARBA" id="ARBA00012180"/>
    </source>
</evidence>
<keyword evidence="8" id="KW-1185">Reference proteome</keyword>
<gene>
    <name evidence="7" type="ORF">DUI87_19532</name>
</gene>
<dbReference type="InterPro" id="IPR043502">
    <property type="entry name" value="DNA/RNA_pol_sf"/>
</dbReference>
<dbReference type="OrthoDB" id="9950135at2759"/>
<proteinExistence type="inferred from homology"/>
<evidence type="ECO:0000259" key="4">
    <source>
        <dbReference type="PROSITE" id="PS50878"/>
    </source>
</evidence>
<dbReference type="GO" id="GO:0004869">
    <property type="term" value="F:cysteine-type endopeptidase inhibitor activity"/>
    <property type="evidence" value="ECO:0007669"/>
    <property type="project" value="InterPro"/>
</dbReference>
<dbReference type="EMBL" id="QRBI01000128">
    <property type="protein sequence ID" value="RMC03779.1"/>
    <property type="molecule type" value="Genomic_DNA"/>
</dbReference>
<feature type="region of interest" description="Disordered" evidence="3">
    <location>
        <begin position="1182"/>
        <end position="1205"/>
    </location>
</feature>
<dbReference type="Pfam" id="PF00665">
    <property type="entry name" value="rve"/>
    <property type="match status" value="1"/>
</dbReference>
<dbReference type="CDD" id="cd00042">
    <property type="entry name" value="CY"/>
    <property type="match status" value="1"/>
</dbReference>
<dbReference type="STRING" id="333673.A0A3M0JSJ1"/>
<feature type="domain" description="Integrase catalytic" evidence="6">
    <location>
        <begin position="601"/>
        <end position="703"/>
    </location>
</feature>
<dbReference type="Pfam" id="PF00075">
    <property type="entry name" value="RNase_H"/>
    <property type="match status" value="2"/>
</dbReference>
<dbReference type="GO" id="GO:0003676">
    <property type="term" value="F:nucleic acid binding"/>
    <property type="evidence" value="ECO:0007669"/>
    <property type="project" value="InterPro"/>
</dbReference>
<evidence type="ECO:0000256" key="3">
    <source>
        <dbReference type="SAM" id="MobiDB-lite"/>
    </source>
</evidence>
<dbReference type="SUPFAM" id="SSF53098">
    <property type="entry name" value="Ribonuclease H-like"/>
    <property type="match status" value="3"/>
</dbReference>
<dbReference type="InterPro" id="IPR051320">
    <property type="entry name" value="Viral_Replic_Matur_Polypro"/>
</dbReference>
<dbReference type="PROSITE" id="PS50878">
    <property type="entry name" value="RT_POL"/>
    <property type="match status" value="1"/>
</dbReference>
<dbReference type="EC" id="3.1.26.4" evidence="2"/>
<dbReference type="PROSITE" id="PS00287">
    <property type="entry name" value="CYSTATIN"/>
    <property type="match status" value="1"/>
</dbReference>
<dbReference type="Gene3D" id="3.10.10.10">
    <property type="entry name" value="HIV Type 1 Reverse Transcriptase, subunit A, domain 1"/>
    <property type="match status" value="1"/>
</dbReference>
<dbReference type="InterPro" id="IPR018073">
    <property type="entry name" value="Prot_inh_cystat_CS"/>
</dbReference>
<feature type="domain" description="Reverse transcriptase" evidence="4">
    <location>
        <begin position="10"/>
        <end position="200"/>
    </location>
</feature>
<dbReference type="InterPro" id="IPR000010">
    <property type="entry name" value="Cystatin_dom"/>
</dbReference>
<dbReference type="Gene3D" id="1.10.340.70">
    <property type="match status" value="1"/>
</dbReference>
<dbReference type="SUPFAM" id="SSF56672">
    <property type="entry name" value="DNA/RNA polymerases"/>
    <property type="match status" value="2"/>
</dbReference>
<evidence type="ECO:0000313" key="7">
    <source>
        <dbReference type="EMBL" id="RMC03779.1"/>
    </source>
</evidence>
<dbReference type="Gene3D" id="3.30.70.270">
    <property type="match status" value="2"/>
</dbReference>
<dbReference type="InterPro" id="IPR002156">
    <property type="entry name" value="RNaseH_domain"/>
</dbReference>
<dbReference type="InterPro" id="IPR012337">
    <property type="entry name" value="RNaseH-like_sf"/>
</dbReference>
<dbReference type="InterPro" id="IPR001584">
    <property type="entry name" value="Integrase_cat-core"/>
</dbReference>
<protein>
    <recommendedName>
        <fullName evidence="2">ribonuclease H</fullName>
        <ecNumber evidence="2">3.1.26.4</ecNumber>
    </recommendedName>
</protein>
<dbReference type="GO" id="GO:0004523">
    <property type="term" value="F:RNA-DNA hybrid ribonuclease activity"/>
    <property type="evidence" value="ECO:0007669"/>
    <property type="project" value="UniProtKB-EC"/>
</dbReference>
<organism evidence="7 8">
    <name type="scientific">Hirundo rustica rustica</name>
    <dbReference type="NCBI Taxonomy" id="333673"/>
    <lineage>
        <taxon>Eukaryota</taxon>
        <taxon>Metazoa</taxon>
        <taxon>Chordata</taxon>
        <taxon>Craniata</taxon>
        <taxon>Vertebrata</taxon>
        <taxon>Euteleostomi</taxon>
        <taxon>Archelosauria</taxon>
        <taxon>Archosauria</taxon>
        <taxon>Dinosauria</taxon>
        <taxon>Saurischia</taxon>
        <taxon>Theropoda</taxon>
        <taxon>Coelurosauria</taxon>
        <taxon>Aves</taxon>
        <taxon>Neognathae</taxon>
        <taxon>Neoaves</taxon>
        <taxon>Telluraves</taxon>
        <taxon>Australaves</taxon>
        <taxon>Passeriformes</taxon>
        <taxon>Sylvioidea</taxon>
        <taxon>Hirundinidae</taxon>
        <taxon>Hirundo</taxon>
    </lineage>
</organism>